<sequence>MTFENPIPVVQQTFRTVVDRFRVDAPVLILGHNDADGLSAVALLARSLGQAGLPLQTRIVGRGENPWSEAMRTELSNAPVGGLIITDLGVREGDILPGAETMVIDHHVPTGIPGSANVISGFHMDPVPTSSLLAYWCAAVLAEVDDLLWIAALGIIGDMAEKAGFEEMEGARKRYGITVLREATALLNAPRRSASGDAKPALDLLMKAGGPKEILSGEHPETALLQAAREEVKQELEAAKRVPPKVKGSVALIRFHSPCQIHPLVAQAWRGRLRNSIVLAVNTGYRPGWIHFAARTALDLDLIAFLRDNAPPGADQNYGSGHRQATGGALRPESWNLFVEKLGFGPDVMVQP</sequence>
<dbReference type="AlphaFoldDB" id="A0A512BVP9"/>
<dbReference type="Proteomes" id="UP000321085">
    <property type="component" value="Unassembled WGS sequence"/>
</dbReference>
<organism evidence="1 2">
    <name type="scientific">Microvirga aerophila</name>
    <dbReference type="NCBI Taxonomy" id="670291"/>
    <lineage>
        <taxon>Bacteria</taxon>
        <taxon>Pseudomonadati</taxon>
        <taxon>Pseudomonadota</taxon>
        <taxon>Alphaproteobacteria</taxon>
        <taxon>Hyphomicrobiales</taxon>
        <taxon>Methylobacteriaceae</taxon>
        <taxon>Microvirga</taxon>
    </lineage>
</organism>
<dbReference type="PANTHER" id="PTHR30255">
    <property type="entry name" value="SINGLE-STRANDED-DNA-SPECIFIC EXONUCLEASE RECJ"/>
    <property type="match status" value="1"/>
</dbReference>
<evidence type="ECO:0000313" key="2">
    <source>
        <dbReference type="Proteomes" id="UP000321085"/>
    </source>
</evidence>
<evidence type="ECO:0000313" key="1">
    <source>
        <dbReference type="EMBL" id="GEO16034.1"/>
    </source>
</evidence>
<dbReference type="RefSeq" id="WP_245439693.1">
    <property type="nucleotide sequence ID" value="NZ_BJYU01000053.1"/>
</dbReference>
<protein>
    <recommendedName>
        <fullName evidence="3">Phosphoesterase</fullName>
    </recommendedName>
</protein>
<reference evidence="1 2" key="1">
    <citation type="submission" date="2019-07" db="EMBL/GenBank/DDBJ databases">
        <title>Whole genome shotgun sequence of Microvirga aerophila NBRC 106136.</title>
        <authorList>
            <person name="Hosoyama A."/>
            <person name="Uohara A."/>
            <person name="Ohji S."/>
            <person name="Ichikawa N."/>
        </authorList>
    </citation>
    <scope>NUCLEOTIDE SEQUENCE [LARGE SCALE GENOMIC DNA]</scope>
    <source>
        <strain evidence="1 2">NBRC 106136</strain>
    </source>
</reference>
<gene>
    <name evidence="1" type="ORF">MAE02_37300</name>
</gene>
<dbReference type="EMBL" id="BJYU01000053">
    <property type="protein sequence ID" value="GEO16034.1"/>
    <property type="molecule type" value="Genomic_DNA"/>
</dbReference>
<dbReference type="InterPro" id="IPR051673">
    <property type="entry name" value="SSDNA_exonuclease_RecJ"/>
</dbReference>
<dbReference type="PANTHER" id="PTHR30255:SF2">
    <property type="entry name" value="SINGLE-STRANDED-DNA-SPECIFIC EXONUCLEASE RECJ"/>
    <property type="match status" value="1"/>
</dbReference>
<dbReference type="InterPro" id="IPR038763">
    <property type="entry name" value="DHH_sf"/>
</dbReference>
<comment type="caution">
    <text evidence="1">The sequence shown here is derived from an EMBL/GenBank/DDBJ whole genome shotgun (WGS) entry which is preliminary data.</text>
</comment>
<dbReference type="Gene3D" id="3.90.1640.30">
    <property type="match status" value="1"/>
</dbReference>
<name>A0A512BVP9_9HYPH</name>
<evidence type="ECO:0008006" key="3">
    <source>
        <dbReference type="Google" id="ProtNLM"/>
    </source>
</evidence>
<accession>A0A512BVP9</accession>
<keyword evidence="2" id="KW-1185">Reference proteome</keyword>
<dbReference type="SUPFAM" id="SSF64182">
    <property type="entry name" value="DHH phosphoesterases"/>
    <property type="match status" value="1"/>
</dbReference>
<proteinExistence type="predicted"/>